<feature type="signal peptide" evidence="5">
    <location>
        <begin position="1"/>
        <end position="20"/>
    </location>
</feature>
<dbReference type="InterPro" id="IPR036097">
    <property type="entry name" value="HisK_dim/P_sf"/>
</dbReference>
<dbReference type="InterPro" id="IPR011990">
    <property type="entry name" value="TPR-like_helical_dom_sf"/>
</dbReference>
<keyword evidence="7" id="KW-0808">Transferase</keyword>
<feature type="domain" description="Histidine kinase" evidence="6">
    <location>
        <begin position="482"/>
        <end position="700"/>
    </location>
</feature>
<dbReference type="InterPro" id="IPR036890">
    <property type="entry name" value="HATPase_C_sf"/>
</dbReference>
<evidence type="ECO:0000256" key="1">
    <source>
        <dbReference type="ARBA" id="ARBA00000085"/>
    </source>
</evidence>
<keyword evidence="4" id="KW-0472">Membrane</keyword>
<keyword evidence="4" id="KW-0812">Transmembrane</keyword>
<dbReference type="InterPro" id="IPR003661">
    <property type="entry name" value="HisK_dim/P_dom"/>
</dbReference>
<reference evidence="7 8" key="1">
    <citation type="submission" date="2021-01" db="EMBL/GenBank/DDBJ databases">
        <title>Chryseolinea sp. Jin1 Genome sequencing and assembly.</title>
        <authorList>
            <person name="Kim I."/>
        </authorList>
    </citation>
    <scope>NUCLEOTIDE SEQUENCE [LARGE SCALE GENOMIC DNA]</scope>
    <source>
        <strain evidence="7 8">Jin1</strain>
    </source>
</reference>
<dbReference type="SMART" id="SM00387">
    <property type="entry name" value="HATPase_c"/>
    <property type="match status" value="1"/>
</dbReference>
<feature type="chain" id="PRO_5046266324" description="histidine kinase" evidence="5">
    <location>
        <begin position="21"/>
        <end position="704"/>
    </location>
</feature>
<dbReference type="Gene3D" id="3.30.565.10">
    <property type="entry name" value="Histidine kinase-like ATPase, C-terminal domain"/>
    <property type="match status" value="1"/>
</dbReference>
<dbReference type="InterPro" id="IPR005467">
    <property type="entry name" value="His_kinase_dom"/>
</dbReference>
<dbReference type="CDD" id="cd00082">
    <property type="entry name" value="HisKA"/>
    <property type="match status" value="1"/>
</dbReference>
<sequence>MHRLLFLLAFVFGICMFAHGQVTPAQADSLEAILKKPAGNIERAVILNKLATYYWQTNPKQSLALIKTGLALPLPDSLQRDLHETMAVAYAILAITDSSFLHYHQALDLSWVLHDTVRIVRTNTNLANTYWVQGQVETSLATLLETIALFDSKKLKPQQKAGTYGTLGVVYSLLANHDLALHYDSLAIDMLIDVPSRRTTLNTIKSNMANHLIDAGKPEKAEVVLKEVIVLEKELGRALILGNSYVTYSLLMGKLNRIDEAYESLSEALAIFQKGNFAREEAQALSELSGIEFKRKHFESAEQLAQKGLKQSEDVKDWTGQKNATFTLMQVALVKQKFDDAARYELKYRVASDSVVKGKNVEATTAMRIKFDTQQKEKENEILKRDQLINESKLRTRNALLIMGAAIVVLLGTLLFISMRLRNKIKKVNLALKRRNLEIERKNMEISKQNNVLEHTLRELNETQLQLIHSEKMASLGQFTAGIAHEINNPLNFIMGGLQGITHTLKNADSVPHTELSQDLGDLIAPLEKGAFRVKKIVDSMLAITRHSLNDISSCDLAENMKLALMLVSTMPEMKNITINMATENAPVVECNAGEINQVFINLLTNAVHATQGAGMIGIIFLLDHHGHAVVKVKDNGKGIRPEDLPKIYDPFFTTKPAGQGTGLGLSICRKIIERHSGTMKIESTFSVGTTVTITLPVVQHQLM</sequence>
<dbReference type="Proteomes" id="UP000613030">
    <property type="component" value="Unassembled WGS sequence"/>
</dbReference>
<gene>
    <name evidence="7" type="ORF">JI741_03165</name>
</gene>
<comment type="caution">
    <text evidence="7">The sequence shown here is derived from an EMBL/GenBank/DDBJ whole genome shotgun (WGS) entry which is preliminary data.</text>
</comment>
<keyword evidence="7" id="KW-0418">Kinase</keyword>
<dbReference type="PANTHER" id="PTHR43065:SF50">
    <property type="entry name" value="HISTIDINE KINASE"/>
    <property type="match status" value="1"/>
</dbReference>
<dbReference type="RefSeq" id="WP_202007293.1">
    <property type="nucleotide sequence ID" value="NZ_JAERRB010000001.1"/>
</dbReference>
<evidence type="ECO:0000256" key="4">
    <source>
        <dbReference type="SAM" id="Phobius"/>
    </source>
</evidence>
<dbReference type="SUPFAM" id="SSF55874">
    <property type="entry name" value="ATPase domain of HSP90 chaperone/DNA topoisomerase II/histidine kinase"/>
    <property type="match status" value="1"/>
</dbReference>
<organism evidence="7 8">
    <name type="scientific">Chryseolinea lacunae</name>
    <dbReference type="NCBI Taxonomy" id="2801331"/>
    <lineage>
        <taxon>Bacteria</taxon>
        <taxon>Pseudomonadati</taxon>
        <taxon>Bacteroidota</taxon>
        <taxon>Cytophagia</taxon>
        <taxon>Cytophagales</taxon>
        <taxon>Fulvivirgaceae</taxon>
        <taxon>Chryseolinea</taxon>
    </lineage>
</organism>
<comment type="catalytic activity">
    <reaction evidence="1">
        <text>ATP + protein L-histidine = ADP + protein N-phospho-L-histidine.</text>
        <dbReference type="EC" id="2.7.13.3"/>
    </reaction>
</comment>
<dbReference type="PROSITE" id="PS50109">
    <property type="entry name" value="HIS_KIN"/>
    <property type="match status" value="1"/>
</dbReference>
<dbReference type="PRINTS" id="PR00344">
    <property type="entry name" value="BCTRLSENSOR"/>
</dbReference>
<name>A0ABS1KL61_9BACT</name>
<evidence type="ECO:0000313" key="7">
    <source>
        <dbReference type="EMBL" id="MBL0740200.1"/>
    </source>
</evidence>
<dbReference type="Gene3D" id="1.10.287.130">
    <property type="match status" value="1"/>
</dbReference>
<dbReference type="Pfam" id="PF00512">
    <property type="entry name" value="HisKA"/>
    <property type="match status" value="1"/>
</dbReference>
<feature type="transmembrane region" description="Helical" evidence="4">
    <location>
        <begin position="399"/>
        <end position="417"/>
    </location>
</feature>
<evidence type="ECO:0000313" key="8">
    <source>
        <dbReference type="Proteomes" id="UP000613030"/>
    </source>
</evidence>
<dbReference type="SUPFAM" id="SSF47384">
    <property type="entry name" value="Homodimeric domain of signal transducing histidine kinase"/>
    <property type="match status" value="1"/>
</dbReference>
<dbReference type="EMBL" id="JAERRB010000001">
    <property type="protein sequence ID" value="MBL0740200.1"/>
    <property type="molecule type" value="Genomic_DNA"/>
</dbReference>
<dbReference type="Gene3D" id="1.25.40.10">
    <property type="entry name" value="Tetratricopeptide repeat domain"/>
    <property type="match status" value="2"/>
</dbReference>
<proteinExistence type="predicted"/>
<accession>A0ABS1KL61</accession>
<keyword evidence="4" id="KW-1133">Transmembrane helix</keyword>
<keyword evidence="5" id="KW-0732">Signal</keyword>
<keyword evidence="3" id="KW-0597">Phosphoprotein</keyword>
<dbReference type="InterPro" id="IPR004358">
    <property type="entry name" value="Sig_transdc_His_kin-like_C"/>
</dbReference>
<dbReference type="SUPFAM" id="SSF48452">
    <property type="entry name" value="TPR-like"/>
    <property type="match status" value="2"/>
</dbReference>
<evidence type="ECO:0000256" key="2">
    <source>
        <dbReference type="ARBA" id="ARBA00012438"/>
    </source>
</evidence>
<dbReference type="Pfam" id="PF02518">
    <property type="entry name" value="HATPase_c"/>
    <property type="match status" value="1"/>
</dbReference>
<keyword evidence="8" id="KW-1185">Reference proteome</keyword>
<dbReference type="EC" id="2.7.13.3" evidence="2"/>
<dbReference type="GO" id="GO:0016301">
    <property type="term" value="F:kinase activity"/>
    <property type="evidence" value="ECO:0007669"/>
    <property type="project" value="UniProtKB-KW"/>
</dbReference>
<dbReference type="PANTHER" id="PTHR43065">
    <property type="entry name" value="SENSOR HISTIDINE KINASE"/>
    <property type="match status" value="1"/>
</dbReference>
<dbReference type="InterPro" id="IPR003594">
    <property type="entry name" value="HATPase_dom"/>
</dbReference>
<evidence type="ECO:0000256" key="5">
    <source>
        <dbReference type="SAM" id="SignalP"/>
    </source>
</evidence>
<protein>
    <recommendedName>
        <fullName evidence="2">histidine kinase</fullName>
        <ecNumber evidence="2">2.7.13.3</ecNumber>
    </recommendedName>
</protein>
<evidence type="ECO:0000259" key="6">
    <source>
        <dbReference type="PROSITE" id="PS50109"/>
    </source>
</evidence>
<dbReference type="SMART" id="SM00388">
    <property type="entry name" value="HisKA"/>
    <property type="match status" value="1"/>
</dbReference>
<evidence type="ECO:0000256" key="3">
    <source>
        <dbReference type="ARBA" id="ARBA00022553"/>
    </source>
</evidence>